<feature type="compositionally biased region" description="Pro residues" evidence="1">
    <location>
        <begin position="29"/>
        <end position="39"/>
    </location>
</feature>
<dbReference type="AlphaFoldDB" id="A0AAN6M7I5"/>
<keyword evidence="3" id="KW-1185">Reference proteome</keyword>
<evidence type="ECO:0000313" key="3">
    <source>
        <dbReference type="Proteomes" id="UP001280581"/>
    </source>
</evidence>
<organism evidence="2 3">
    <name type="scientific">Pseudopithomyces chartarum</name>
    <dbReference type="NCBI Taxonomy" id="1892770"/>
    <lineage>
        <taxon>Eukaryota</taxon>
        <taxon>Fungi</taxon>
        <taxon>Dikarya</taxon>
        <taxon>Ascomycota</taxon>
        <taxon>Pezizomycotina</taxon>
        <taxon>Dothideomycetes</taxon>
        <taxon>Pleosporomycetidae</taxon>
        <taxon>Pleosporales</taxon>
        <taxon>Massarineae</taxon>
        <taxon>Didymosphaeriaceae</taxon>
        <taxon>Pseudopithomyces</taxon>
    </lineage>
</organism>
<dbReference type="Proteomes" id="UP001280581">
    <property type="component" value="Unassembled WGS sequence"/>
</dbReference>
<feature type="region of interest" description="Disordered" evidence="1">
    <location>
        <begin position="16"/>
        <end position="47"/>
    </location>
</feature>
<comment type="caution">
    <text evidence="2">The sequence shown here is derived from an EMBL/GenBank/DDBJ whole genome shotgun (WGS) entry which is preliminary data.</text>
</comment>
<reference evidence="2 3" key="1">
    <citation type="submission" date="2021-02" db="EMBL/GenBank/DDBJ databases">
        <title>Genome assembly of Pseudopithomyces chartarum.</title>
        <authorList>
            <person name="Jauregui R."/>
            <person name="Singh J."/>
            <person name="Voisey C."/>
        </authorList>
    </citation>
    <scope>NUCLEOTIDE SEQUENCE [LARGE SCALE GENOMIC DNA]</scope>
    <source>
        <strain evidence="2 3">AGR01</strain>
    </source>
</reference>
<accession>A0AAN6M7I5</accession>
<protein>
    <submittedName>
        <fullName evidence="2">Uncharacterized protein</fullName>
    </submittedName>
</protein>
<sequence>MRALAHLTYALRQTIPTPVSNPNASPNLSPSPAPHPSLSPHPDTTQSCIPGVGLPGGVYLCGNGFDSCQWISPSQTRKCVSYDVDNLGPPALIGPDFGGWCKMFKNENCEEDAGLRIAIHEGDQPSEDATSGVHSSMGTISCPGIGLENVPTDMKSFQCFPLGMSDPR</sequence>
<evidence type="ECO:0000313" key="2">
    <source>
        <dbReference type="EMBL" id="KAK3215761.1"/>
    </source>
</evidence>
<evidence type="ECO:0000256" key="1">
    <source>
        <dbReference type="SAM" id="MobiDB-lite"/>
    </source>
</evidence>
<proteinExistence type="predicted"/>
<gene>
    <name evidence="2" type="ORF">GRF29_8g1006309</name>
</gene>
<dbReference type="EMBL" id="WVTA01000002">
    <property type="protein sequence ID" value="KAK3215761.1"/>
    <property type="molecule type" value="Genomic_DNA"/>
</dbReference>
<name>A0AAN6M7I5_9PLEO</name>